<reference evidence="1" key="3">
    <citation type="submission" date="2025-08" db="UniProtKB">
        <authorList>
            <consortium name="Ensembl"/>
        </authorList>
    </citation>
    <scope>IDENTIFICATION</scope>
    <source>
        <strain evidence="1">C57BL/6J</strain>
    </source>
</reference>
<evidence type="ECO:0000313" key="2">
    <source>
        <dbReference type="MGI" id="MGI:894320"/>
    </source>
</evidence>
<evidence type="ECO:0000313" key="3">
    <source>
        <dbReference type="Proteomes" id="UP000000589"/>
    </source>
</evidence>
<keyword evidence="4 5" id="KW-1267">Proteomics identification</keyword>
<protein>
    <submittedName>
        <fullName evidence="1">Peroxiredoxin 6</fullName>
    </submittedName>
</protein>
<evidence type="ECO:0000313" key="1">
    <source>
        <dbReference type="Ensembl" id="ENSMUSP00000142093.2"/>
    </source>
</evidence>
<dbReference type="jPOST" id="A0A0A6YXQ7"/>
<dbReference type="SMR" id="A0A0A6YXQ7"/>
<dbReference type="HOGENOM" id="CLU_2653866_0_0_1"/>
<dbReference type="AGR" id="MGI:894320"/>
<reference evidence="1" key="4">
    <citation type="submission" date="2025-09" db="UniProtKB">
        <authorList>
            <consortium name="Ensembl"/>
        </authorList>
    </citation>
    <scope>IDENTIFICATION</scope>
    <source>
        <strain evidence="1">C57BL/6J</strain>
    </source>
</reference>
<evidence type="ECO:0007829" key="5">
    <source>
        <dbReference type="ProteomicsDB" id="A0A0A6YXQ7"/>
    </source>
</evidence>
<keyword evidence="3" id="KW-1185">Reference proteome</keyword>
<dbReference type="Proteomes" id="UP000000589">
    <property type="component" value="Chromosome 1"/>
</dbReference>
<gene>
    <name evidence="1 2" type="primary">Prdx6</name>
</gene>
<dbReference type="GeneTree" id="ENSGT00550000074794"/>
<sequence length="76" mass="8539">MPGGLLLGDEAPNFEANTTIGRIRFHDFLGDSTSMLTMVKHPRKSCHFPSLMIRAGTLPSFWACWIQSRRTLTTCL</sequence>
<dbReference type="Gene3D" id="3.40.30.10">
    <property type="entry name" value="Glutaredoxin"/>
    <property type="match status" value="1"/>
</dbReference>
<dbReference type="Bgee" id="ENSMUSG00000026701">
    <property type="expression patterns" value="Expressed in prostate gland ventral lobe and 274 other cell types or tissues"/>
</dbReference>
<dbReference type="Ensembl" id="ENSMUST00000192639.6">
    <property type="protein sequence ID" value="ENSMUSP00000142093.2"/>
    <property type="gene ID" value="ENSMUSG00000026701.16"/>
</dbReference>
<reference evidence="1 3" key="1">
    <citation type="journal article" date="2009" name="PLoS Biol.">
        <title>Lineage-specific biology revealed by a finished genome assembly of the mouse.</title>
        <authorList>
            <consortium name="Mouse Genome Sequencing Consortium"/>
            <person name="Church D.M."/>
            <person name="Goodstadt L."/>
            <person name="Hillier L.W."/>
            <person name="Zody M.C."/>
            <person name="Goldstein S."/>
            <person name="She X."/>
            <person name="Bult C.J."/>
            <person name="Agarwala R."/>
            <person name="Cherry J.L."/>
            <person name="DiCuccio M."/>
            <person name="Hlavina W."/>
            <person name="Kapustin Y."/>
            <person name="Meric P."/>
            <person name="Maglott D."/>
            <person name="Birtle Z."/>
            <person name="Marques A.C."/>
            <person name="Graves T."/>
            <person name="Zhou S."/>
            <person name="Teague B."/>
            <person name="Potamousis K."/>
            <person name="Churas C."/>
            <person name="Place M."/>
            <person name="Herschleb J."/>
            <person name="Runnheim R."/>
            <person name="Forrest D."/>
            <person name="Amos-Landgraf J."/>
            <person name="Schwartz D.C."/>
            <person name="Cheng Z."/>
            <person name="Lindblad-Toh K."/>
            <person name="Eichler E.E."/>
            <person name="Ponting C.P."/>
        </authorList>
    </citation>
    <scope>NUCLEOTIDE SEQUENCE [LARGE SCALE GENOMIC DNA]</scope>
    <source>
        <strain evidence="1 3">C57BL/6J</strain>
    </source>
</reference>
<name>A0A0A6YXQ7_MOUSE</name>
<organism evidence="1 3">
    <name type="scientific">Mus musculus</name>
    <name type="common">Mouse</name>
    <dbReference type="NCBI Taxonomy" id="10090"/>
    <lineage>
        <taxon>Eukaryota</taxon>
        <taxon>Metazoa</taxon>
        <taxon>Chordata</taxon>
        <taxon>Craniata</taxon>
        <taxon>Vertebrata</taxon>
        <taxon>Euteleostomi</taxon>
        <taxon>Mammalia</taxon>
        <taxon>Eutheria</taxon>
        <taxon>Euarchontoglires</taxon>
        <taxon>Glires</taxon>
        <taxon>Rodentia</taxon>
        <taxon>Myomorpha</taxon>
        <taxon>Muroidea</taxon>
        <taxon>Muridae</taxon>
        <taxon>Murinae</taxon>
        <taxon>Mus</taxon>
        <taxon>Mus</taxon>
    </lineage>
</organism>
<accession>A0A0A6YXQ7</accession>
<reference evidence="1 3" key="2">
    <citation type="journal article" date="2011" name="PLoS Biol.">
        <title>Modernizing reference genome assemblies.</title>
        <authorList>
            <person name="Church D.M."/>
            <person name="Schneider V.A."/>
            <person name="Graves T."/>
            <person name="Auger K."/>
            <person name="Cunningham F."/>
            <person name="Bouk N."/>
            <person name="Chen H.C."/>
            <person name="Agarwala R."/>
            <person name="McLaren W.M."/>
            <person name="Ritchie G.R."/>
            <person name="Albracht D."/>
            <person name="Kremitzki M."/>
            <person name="Rock S."/>
            <person name="Kotkiewicz H."/>
            <person name="Kremitzki C."/>
            <person name="Wollam A."/>
            <person name="Trani L."/>
            <person name="Fulton L."/>
            <person name="Fulton R."/>
            <person name="Matthews L."/>
            <person name="Whitehead S."/>
            <person name="Chow W."/>
            <person name="Torrance J."/>
            <person name="Dunn M."/>
            <person name="Harden G."/>
            <person name="Threadgold G."/>
            <person name="Wood J."/>
            <person name="Collins J."/>
            <person name="Heath P."/>
            <person name="Griffiths G."/>
            <person name="Pelan S."/>
            <person name="Grafham D."/>
            <person name="Eichler E.E."/>
            <person name="Weinstock G."/>
            <person name="Mardis E.R."/>
            <person name="Wilson R.K."/>
            <person name="Howe K."/>
            <person name="Flicek P."/>
            <person name="Hubbard T."/>
        </authorList>
    </citation>
    <scope>NUCLEOTIDE SEQUENCE [LARGE SCALE GENOMIC DNA]</scope>
    <source>
        <strain evidence="1 3">C57BL/6J</strain>
    </source>
</reference>
<proteinExistence type="evidence at protein level"/>
<dbReference type="AlphaFoldDB" id="A0A0A6YXQ7"/>
<dbReference type="ProteomicsDB" id="322895"/>
<dbReference type="ExpressionAtlas" id="A0A0A6YXQ7">
    <property type="expression patterns" value="baseline and differential"/>
</dbReference>
<dbReference type="VEuPathDB" id="HostDB:ENSMUSG00000026701"/>
<evidence type="ECO:0007829" key="4">
    <source>
        <dbReference type="PeptideAtlas" id="A0A0A6YXQ7"/>
    </source>
</evidence>
<dbReference type="MGI" id="MGI:894320">
    <property type="gene designation" value="Prdx6"/>
</dbReference>